<proteinExistence type="predicted"/>
<dbReference type="Pfam" id="PF01381">
    <property type="entry name" value="HTH_3"/>
    <property type="match status" value="1"/>
</dbReference>
<feature type="region of interest" description="Disordered" evidence="1">
    <location>
        <begin position="82"/>
        <end position="119"/>
    </location>
</feature>
<dbReference type="HOGENOM" id="CLU_2058434_0_0_4"/>
<organism evidence="3 4">
    <name type="scientific">Lautropia mirabilis ATCC 51599</name>
    <dbReference type="NCBI Taxonomy" id="887898"/>
    <lineage>
        <taxon>Bacteria</taxon>
        <taxon>Pseudomonadati</taxon>
        <taxon>Pseudomonadota</taxon>
        <taxon>Betaproteobacteria</taxon>
        <taxon>Burkholderiales</taxon>
        <taxon>Burkholderiaceae</taxon>
        <taxon>Lautropia</taxon>
    </lineage>
</organism>
<dbReference type="SMART" id="SM00530">
    <property type="entry name" value="HTH_XRE"/>
    <property type="match status" value="1"/>
</dbReference>
<dbReference type="InterPro" id="IPR001387">
    <property type="entry name" value="Cro/C1-type_HTH"/>
</dbReference>
<evidence type="ECO:0000256" key="1">
    <source>
        <dbReference type="SAM" id="MobiDB-lite"/>
    </source>
</evidence>
<dbReference type="STRING" id="887898.HMPREF0551_1613"/>
<evidence type="ECO:0000313" key="3">
    <source>
        <dbReference type="EMBL" id="EFV94624.1"/>
    </source>
</evidence>
<feature type="compositionally biased region" description="Low complexity" evidence="1">
    <location>
        <begin position="103"/>
        <end position="119"/>
    </location>
</feature>
<dbReference type="eggNOG" id="COG1396">
    <property type="taxonomic scope" value="Bacteria"/>
</dbReference>
<comment type="caution">
    <text evidence="3">The sequence shown here is derived from an EMBL/GenBank/DDBJ whole genome shotgun (WGS) entry which is preliminary data.</text>
</comment>
<feature type="domain" description="HTH cro/C1-type" evidence="2">
    <location>
        <begin position="22"/>
        <end position="76"/>
    </location>
</feature>
<reference evidence="3 4" key="1">
    <citation type="submission" date="2010-12" db="EMBL/GenBank/DDBJ databases">
        <authorList>
            <person name="Muzny D."/>
            <person name="Qin X."/>
            <person name="Deng J."/>
            <person name="Jiang H."/>
            <person name="Liu Y."/>
            <person name="Qu J."/>
            <person name="Song X.-Z."/>
            <person name="Zhang L."/>
            <person name="Thornton R."/>
            <person name="Coyle M."/>
            <person name="Francisco L."/>
            <person name="Jackson L."/>
            <person name="Javaid M."/>
            <person name="Korchina V."/>
            <person name="Kovar C."/>
            <person name="Mata R."/>
            <person name="Mathew T."/>
            <person name="Ngo R."/>
            <person name="Nguyen L."/>
            <person name="Nguyen N."/>
            <person name="Okwuonu G."/>
            <person name="Ongeri F."/>
            <person name="Pham C."/>
            <person name="Simmons D."/>
            <person name="Wilczek-Boney K."/>
            <person name="Hale W."/>
            <person name="Jakkamsetti A."/>
            <person name="Pham P."/>
            <person name="Ruth R."/>
            <person name="San Lucas F."/>
            <person name="Warren J."/>
            <person name="Zhang J."/>
            <person name="Zhao Z."/>
            <person name="Zhou C."/>
            <person name="Zhu D."/>
            <person name="Lee S."/>
            <person name="Bess C."/>
            <person name="Blankenburg K."/>
            <person name="Forbes L."/>
            <person name="Fu Q."/>
            <person name="Gubbala S."/>
            <person name="Hirani K."/>
            <person name="Jayaseelan J.C."/>
            <person name="Lara F."/>
            <person name="Munidasa M."/>
            <person name="Palculict T."/>
            <person name="Patil S."/>
            <person name="Pu L.-L."/>
            <person name="Saada N."/>
            <person name="Tang L."/>
            <person name="Weissenberger G."/>
            <person name="Zhu Y."/>
            <person name="Hemphill L."/>
            <person name="Shang Y."/>
            <person name="Youmans B."/>
            <person name="Ayvaz T."/>
            <person name="Ross M."/>
            <person name="Santibanez J."/>
            <person name="Aqrawi P."/>
            <person name="Gross S."/>
            <person name="Joshi V."/>
            <person name="Fowler G."/>
            <person name="Nazareth L."/>
            <person name="Reid J."/>
            <person name="Worley K."/>
            <person name="Petrosino J."/>
            <person name="Highlander S."/>
            <person name="Gibbs R."/>
        </authorList>
    </citation>
    <scope>NUCLEOTIDE SEQUENCE [LARGE SCALE GENOMIC DNA]</scope>
    <source>
        <strain evidence="3 4">ATCC 51599</strain>
    </source>
</reference>
<accession>E7RY50</accession>
<evidence type="ECO:0000313" key="4">
    <source>
        <dbReference type="Proteomes" id="UP000011021"/>
    </source>
</evidence>
<dbReference type="InterPro" id="IPR010982">
    <property type="entry name" value="Lambda_DNA-bd_dom_sf"/>
</dbReference>
<sequence>MPDRPLPQDIRVQIPEQLPMLLQGFRKAAGLTQAEAARRLGVTQQTFSSLERNAHRMSAERLMALLSLLGVSLVLRQDRIGGARGASEASDANPEGPRATRTPAAGSAWPSSGSDPYVW</sequence>
<dbReference type="RefSeq" id="WP_005673925.1">
    <property type="nucleotide sequence ID" value="NZ_CP146288.1"/>
</dbReference>
<dbReference type="AlphaFoldDB" id="E7RY50"/>
<dbReference type="Gene3D" id="1.10.260.40">
    <property type="entry name" value="lambda repressor-like DNA-binding domains"/>
    <property type="match status" value="1"/>
</dbReference>
<gene>
    <name evidence="3" type="ORF">HMPREF0551_1613</name>
</gene>
<dbReference type="GO" id="GO:0003677">
    <property type="term" value="F:DNA binding"/>
    <property type="evidence" value="ECO:0007669"/>
    <property type="project" value="UniProtKB-KW"/>
</dbReference>
<keyword evidence="3" id="KW-0238">DNA-binding</keyword>
<keyword evidence="4" id="KW-1185">Reference proteome</keyword>
<dbReference type="SUPFAM" id="SSF47413">
    <property type="entry name" value="lambda repressor-like DNA-binding domains"/>
    <property type="match status" value="1"/>
</dbReference>
<protein>
    <submittedName>
        <fullName evidence="3">DNA-binding helix-turn-helix protein</fullName>
    </submittedName>
</protein>
<evidence type="ECO:0000259" key="2">
    <source>
        <dbReference type="PROSITE" id="PS50943"/>
    </source>
</evidence>
<dbReference type="CDD" id="cd00093">
    <property type="entry name" value="HTH_XRE"/>
    <property type="match status" value="1"/>
</dbReference>
<name>E7RY50_9BURK</name>
<dbReference type="PROSITE" id="PS50943">
    <property type="entry name" value="HTH_CROC1"/>
    <property type="match status" value="1"/>
</dbReference>
<dbReference type="EMBL" id="AEQP01000013">
    <property type="protein sequence ID" value="EFV94624.1"/>
    <property type="molecule type" value="Genomic_DNA"/>
</dbReference>
<dbReference type="Proteomes" id="UP000011021">
    <property type="component" value="Unassembled WGS sequence"/>
</dbReference>